<feature type="domain" description="EthD" evidence="2">
    <location>
        <begin position="38"/>
        <end position="132"/>
    </location>
</feature>
<keyword evidence="4" id="KW-1185">Reference proteome</keyword>
<proteinExistence type="inferred from homology"/>
<dbReference type="EMBL" id="ML978127">
    <property type="protein sequence ID" value="KAF2097981.1"/>
    <property type="molecule type" value="Genomic_DNA"/>
</dbReference>
<dbReference type="AlphaFoldDB" id="A0A9P4IGW1"/>
<sequence length="166" mass="19013">MQSDPPRVPHAFSSPSLSYDTPPNKQPYVRINTFFKKKPGISYEYFVQHWHHVHADLVTSMKAFTDNNIVRYTQFFQTPEGREEAYKIGAPAMEWDACSEFLAEKVDDFAAFLKSEEYVNSLSDIDHFIDKDGGMRVMIGYTNLVYGKTIEGMGKDGVLREDLGKK</sequence>
<dbReference type="SUPFAM" id="SSF54909">
    <property type="entry name" value="Dimeric alpha+beta barrel"/>
    <property type="match status" value="1"/>
</dbReference>
<comment type="caution">
    <text evidence="3">The sequence shown here is derived from an EMBL/GenBank/DDBJ whole genome shotgun (WGS) entry which is preliminary data.</text>
</comment>
<dbReference type="Proteomes" id="UP000799772">
    <property type="component" value="Unassembled WGS sequence"/>
</dbReference>
<comment type="similarity">
    <text evidence="1">Belongs to the tpcK family.</text>
</comment>
<evidence type="ECO:0000256" key="1">
    <source>
        <dbReference type="ARBA" id="ARBA00005986"/>
    </source>
</evidence>
<evidence type="ECO:0000313" key="3">
    <source>
        <dbReference type="EMBL" id="KAF2097981.1"/>
    </source>
</evidence>
<evidence type="ECO:0000259" key="2">
    <source>
        <dbReference type="Pfam" id="PF07110"/>
    </source>
</evidence>
<accession>A0A9P4IGW1</accession>
<dbReference type="InterPro" id="IPR009799">
    <property type="entry name" value="EthD_dom"/>
</dbReference>
<protein>
    <recommendedName>
        <fullName evidence="2">EthD domain-containing protein</fullName>
    </recommendedName>
</protein>
<gene>
    <name evidence="3" type="ORF">NA57DRAFT_76780</name>
</gene>
<reference evidence="3" key="1">
    <citation type="journal article" date="2020" name="Stud. Mycol.">
        <title>101 Dothideomycetes genomes: a test case for predicting lifestyles and emergence of pathogens.</title>
        <authorList>
            <person name="Haridas S."/>
            <person name="Albert R."/>
            <person name="Binder M."/>
            <person name="Bloem J."/>
            <person name="Labutti K."/>
            <person name="Salamov A."/>
            <person name="Andreopoulos B."/>
            <person name="Baker S."/>
            <person name="Barry K."/>
            <person name="Bills G."/>
            <person name="Bluhm B."/>
            <person name="Cannon C."/>
            <person name="Castanera R."/>
            <person name="Culley D."/>
            <person name="Daum C."/>
            <person name="Ezra D."/>
            <person name="Gonzalez J."/>
            <person name="Henrissat B."/>
            <person name="Kuo A."/>
            <person name="Liang C."/>
            <person name="Lipzen A."/>
            <person name="Lutzoni F."/>
            <person name="Magnuson J."/>
            <person name="Mondo S."/>
            <person name="Nolan M."/>
            <person name="Ohm R."/>
            <person name="Pangilinan J."/>
            <person name="Park H.-J."/>
            <person name="Ramirez L."/>
            <person name="Alfaro M."/>
            <person name="Sun H."/>
            <person name="Tritt A."/>
            <person name="Yoshinaga Y."/>
            <person name="Zwiers L.-H."/>
            <person name="Turgeon B."/>
            <person name="Goodwin S."/>
            <person name="Spatafora J."/>
            <person name="Crous P."/>
            <person name="Grigoriev I."/>
        </authorList>
    </citation>
    <scope>NUCLEOTIDE SEQUENCE</scope>
    <source>
        <strain evidence="3">CBS 133067</strain>
    </source>
</reference>
<dbReference type="GO" id="GO:0016491">
    <property type="term" value="F:oxidoreductase activity"/>
    <property type="evidence" value="ECO:0007669"/>
    <property type="project" value="InterPro"/>
</dbReference>
<evidence type="ECO:0000313" key="4">
    <source>
        <dbReference type="Proteomes" id="UP000799772"/>
    </source>
</evidence>
<name>A0A9P4IGW1_9PEZI</name>
<dbReference type="OrthoDB" id="3454835at2759"/>
<dbReference type="Gene3D" id="3.30.70.100">
    <property type="match status" value="1"/>
</dbReference>
<dbReference type="Pfam" id="PF07110">
    <property type="entry name" value="EthD"/>
    <property type="match status" value="1"/>
</dbReference>
<dbReference type="InterPro" id="IPR011008">
    <property type="entry name" value="Dimeric_a/b-barrel"/>
</dbReference>
<organism evidence="3 4">
    <name type="scientific">Rhizodiscina lignyota</name>
    <dbReference type="NCBI Taxonomy" id="1504668"/>
    <lineage>
        <taxon>Eukaryota</taxon>
        <taxon>Fungi</taxon>
        <taxon>Dikarya</taxon>
        <taxon>Ascomycota</taxon>
        <taxon>Pezizomycotina</taxon>
        <taxon>Dothideomycetes</taxon>
        <taxon>Pleosporomycetidae</taxon>
        <taxon>Aulographales</taxon>
        <taxon>Rhizodiscinaceae</taxon>
        <taxon>Rhizodiscina</taxon>
    </lineage>
</organism>